<evidence type="ECO:0000313" key="3">
    <source>
        <dbReference type="EMBL" id="GAA2173419.1"/>
    </source>
</evidence>
<name>A0ABN3AQC3_9MICO</name>
<feature type="compositionally biased region" description="Basic and acidic residues" evidence="2">
    <location>
        <begin position="8"/>
        <end position="24"/>
    </location>
</feature>
<dbReference type="Proteomes" id="UP001501599">
    <property type="component" value="Unassembled WGS sequence"/>
</dbReference>
<evidence type="ECO:0000256" key="2">
    <source>
        <dbReference type="SAM" id="MobiDB-lite"/>
    </source>
</evidence>
<feature type="coiled-coil region" evidence="1">
    <location>
        <begin position="88"/>
        <end position="115"/>
    </location>
</feature>
<reference evidence="3 4" key="1">
    <citation type="journal article" date="2019" name="Int. J. Syst. Evol. Microbiol.">
        <title>The Global Catalogue of Microorganisms (GCM) 10K type strain sequencing project: providing services to taxonomists for standard genome sequencing and annotation.</title>
        <authorList>
            <consortium name="The Broad Institute Genomics Platform"/>
            <consortium name="The Broad Institute Genome Sequencing Center for Infectious Disease"/>
            <person name="Wu L."/>
            <person name="Ma J."/>
        </authorList>
    </citation>
    <scope>NUCLEOTIDE SEQUENCE [LARGE SCALE GENOMIC DNA]</scope>
    <source>
        <strain evidence="3 4">JCM 16026</strain>
    </source>
</reference>
<dbReference type="EMBL" id="BAAAQT010000005">
    <property type="protein sequence ID" value="GAA2173419.1"/>
    <property type="molecule type" value="Genomic_DNA"/>
</dbReference>
<gene>
    <name evidence="3" type="ORF">GCM10009846_15360</name>
</gene>
<evidence type="ECO:0000313" key="4">
    <source>
        <dbReference type="Proteomes" id="UP001501599"/>
    </source>
</evidence>
<protein>
    <submittedName>
        <fullName evidence="3">DUF349 domain-containing protein</fullName>
    </submittedName>
</protein>
<accession>A0ABN3AQC3</accession>
<organism evidence="3 4">
    <name type="scientific">Agrococcus versicolor</name>
    <dbReference type="NCBI Taxonomy" id="501482"/>
    <lineage>
        <taxon>Bacteria</taxon>
        <taxon>Bacillati</taxon>
        <taxon>Actinomycetota</taxon>
        <taxon>Actinomycetes</taxon>
        <taxon>Micrococcales</taxon>
        <taxon>Microbacteriaceae</taxon>
        <taxon>Agrococcus</taxon>
    </lineage>
</organism>
<proteinExistence type="predicted"/>
<evidence type="ECO:0000256" key="1">
    <source>
        <dbReference type="SAM" id="Coils"/>
    </source>
</evidence>
<feature type="region of interest" description="Disordered" evidence="2">
    <location>
        <begin position="1"/>
        <end position="24"/>
    </location>
</feature>
<keyword evidence="1" id="KW-0175">Coiled coil</keyword>
<dbReference type="InterPro" id="IPR007139">
    <property type="entry name" value="DUF349"/>
</dbReference>
<dbReference type="RefSeq" id="WP_344342357.1">
    <property type="nucleotide sequence ID" value="NZ_BAAAQT010000005.1"/>
</dbReference>
<keyword evidence="4" id="KW-1185">Reference proteome</keyword>
<sequence length="409" mass="45272">MDANPWGRVDEHGTVSVREGEQWREVGQYPDASPEEALAYFQRKYADLEGQVRLLEQRSRAGASATDVQKAASHLRESVVGANAVGDLGALQTRLDALAGRLEELSAEQKAEAERESLAAVADREAIVAAAEALAARDPKQVQWKQASAELDALFQRWQTAQKDGPRIPKSTADTLWRRFRDARQTVEQGRRAFFSELDSQHKDARTRKQALVERAQALSSQGADGIPAYRSLLDEWKAAGRAGRKIDDALWADFKAAGDVLFQAKTEASAVVDGEQGENLAAKRAILEEAQPLLKEQDRAKARETLTGLQRRWDEIGRVPREAMREIEDGMRRIEAHVRKLDDDHWASSNPERKARSEGLAGQLEESIEQIEASLEAAKASKDAAAVTRLEAELATKREWLAVVAAAR</sequence>
<dbReference type="Pfam" id="PF03993">
    <property type="entry name" value="DUF349"/>
    <property type="match status" value="3"/>
</dbReference>
<comment type="caution">
    <text evidence="3">The sequence shown here is derived from an EMBL/GenBank/DDBJ whole genome shotgun (WGS) entry which is preliminary data.</text>
</comment>